<name>A0A919EC28_9ACTN</name>
<proteinExistence type="predicted"/>
<organism evidence="2 3">
    <name type="scientific">Streptomyces mashuensis</name>
    <dbReference type="NCBI Taxonomy" id="33904"/>
    <lineage>
        <taxon>Bacteria</taxon>
        <taxon>Bacillati</taxon>
        <taxon>Actinomycetota</taxon>
        <taxon>Actinomycetes</taxon>
        <taxon>Kitasatosporales</taxon>
        <taxon>Streptomycetaceae</taxon>
        <taxon>Streptomyces</taxon>
    </lineage>
</organism>
<keyword evidence="3" id="KW-1185">Reference proteome</keyword>
<reference evidence="2" key="2">
    <citation type="submission" date="2020-09" db="EMBL/GenBank/DDBJ databases">
        <authorList>
            <person name="Sun Q."/>
            <person name="Ohkuma M."/>
        </authorList>
    </citation>
    <scope>NUCLEOTIDE SEQUENCE</scope>
    <source>
        <strain evidence="2">JCM 4059</strain>
    </source>
</reference>
<dbReference type="EMBL" id="BNBD01000002">
    <property type="protein sequence ID" value="GHF37259.1"/>
    <property type="molecule type" value="Genomic_DNA"/>
</dbReference>
<evidence type="ECO:0000313" key="2">
    <source>
        <dbReference type="EMBL" id="GHF37259.1"/>
    </source>
</evidence>
<dbReference type="AlphaFoldDB" id="A0A919EC28"/>
<sequence length="205" mass="23146">MDVRAELESLKTFRGQLDRILTGLHESAGAPRRIEDHTLGGLPFGQDFGEAHALYNVYSRVHEELKTLSTLLGDQIEAFQTAVLAAQVGYANVDDDLRRRMREIQERTRKLYDPRLDPNGKAAQQEKHPAETKRGAGEGSMRWRTARRASRTTRTTRTACRSSPLYSPRESPPSTRTSRRPSASTSLLPTSTTTRWGSRARRRGR</sequence>
<comment type="caution">
    <text evidence="2">The sequence shown here is derived from an EMBL/GenBank/DDBJ whole genome shotgun (WGS) entry which is preliminary data.</text>
</comment>
<protein>
    <submittedName>
        <fullName evidence="2">Uncharacterized protein</fullName>
    </submittedName>
</protein>
<feature type="compositionally biased region" description="Low complexity" evidence="1">
    <location>
        <begin position="152"/>
        <end position="197"/>
    </location>
</feature>
<feature type="region of interest" description="Disordered" evidence="1">
    <location>
        <begin position="108"/>
        <end position="205"/>
    </location>
</feature>
<gene>
    <name evidence="2" type="ORF">GCM10010218_18530</name>
</gene>
<dbReference type="Proteomes" id="UP000638313">
    <property type="component" value="Unassembled WGS sequence"/>
</dbReference>
<accession>A0A919EC28</accession>
<feature type="compositionally biased region" description="Basic and acidic residues" evidence="1">
    <location>
        <begin position="108"/>
        <end position="136"/>
    </location>
</feature>
<evidence type="ECO:0000256" key="1">
    <source>
        <dbReference type="SAM" id="MobiDB-lite"/>
    </source>
</evidence>
<evidence type="ECO:0000313" key="3">
    <source>
        <dbReference type="Proteomes" id="UP000638313"/>
    </source>
</evidence>
<reference evidence="2" key="1">
    <citation type="journal article" date="2014" name="Int. J. Syst. Evol. Microbiol.">
        <title>Complete genome sequence of Corynebacterium casei LMG S-19264T (=DSM 44701T), isolated from a smear-ripened cheese.</title>
        <authorList>
            <consortium name="US DOE Joint Genome Institute (JGI-PGF)"/>
            <person name="Walter F."/>
            <person name="Albersmeier A."/>
            <person name="Kalinowski J."/>
            <person name="Ruckert C."/>
        </authorList>
    </citation>
    <scope>NUCLEOTIDE SEQUENCE</scope>
    <source>
        <strain evidence="2">JCM 4059</strain>
    </source>
</reference>